<evidence type="ECO:0000256" key="2">
    <source>
        <dbReference type="ARBA" id="ARBA00022525"/>
    </source>
</evidence>
<evidence type="ECO:0000256" key="1">
    <source>
        <dbReference type="ARBA" id="ARBA00004613"/>
    </source>
</evidence>
<dbReference type="Proteomes" id="UP000236642">
    <property type="component" value="Unassembled WGS sequence"/>
</dbReference>
<comment type="caution">
    <text evidence="6">The sequence shown here is derived from an EMBL/GenBank/DDBJ whole genome shotgun (WGS) entry which is preliminary data.</text>
</comment>
<evidence type="ECO:0000256" key="3">
    <source>
        <dbReference type="ARBA" id="ARBA00022729"/>
    </source>
</evidence>
<keyword evidence="2" id="KW-0964">Secreted</keyword>
<dbReference type="NCBIfam" id="NF033679">
    <property type="entry name" value="DNRLRE_dom"/>
    <property type="match status" value="1"/>
</dbReference>
<proteinExistence type="predicted"/>
<dbReference type="Pfam" id="PF24517">
    <property type="entry name" value="CBM96"/>
    <property type="match status" value="1"/>
</dbReference>
<sequence length="496" mass="54417">MAANPRRAPAVPVRGVGLLSLLTLMLLLPAACSGRPPRPPVPLTEGTPIPATSPEPTPTHAQGKPCAPETLPRIHAPRFEGPIPFEQTAIAWFGQVSPTQNYTDIRVGYNEQELYIYLAIFDRHLWYDEHPTPQTLTQWDAATVLLDTSGGDTLSPASWRFVAQLYGEPSPSRRAAYRGSASGWQPADPPFQAVPGWRGNALNDDRESDRGWAMGFTIPFTSLGLAAAPPEGTRWRLAVQVHDRDSPAGPPIGDTSWPPGASSESPACWGFLQFGLPVYRAEGTPTGYVRIHRPTRNSPLVPDANVGGITARQCPGDEHEIWNEWGNRNDGHAPDFNIQNQSDVADWPCFAKYYVTFPLDAIPPGRVILSATLTLHQFGNAGDPGRAQPSWIQVLIASGDWDEESITWNNAPLAYENIGGAWVDPLTAWPGWPGVPRVWDVSYAVARAYARGEPLRLILYSADGAYHSGKYFVSSDTEDWNAEGRPLLEVWWGEPR</sequence>
<reference evidence="7" key="1">
    <citation type="submission" date="2017-09" db="EMBL/GenBank/DDBJ databases">
        <title>Metaegenomics of thermophilic ammonia-oxidizing enrichment culture.</title>
        <authorList>
            <person name="Kato S."/>
            <person name="Suzuki K."/>
        </authorList>
    </citation>
    <scope>NUCLEOTIDE SEQUENCE [LARGE SCALE GENOMIC DNA]</scope>
</reference>
<dbReference type="GO" id="GO:0005576">
    <property type="term" value="C:extracellular region"/>
    <property type="evidence" value="ECO:0007669"/>
    <property type="project" value="UniProtKB-SubCell"/>
</dbReference>
<evidence type="ECO:0000256" key="4">
    <source>
        <dbReference type="SAM" id="MobiDB-lite"/>
    </source>
</evidence>
<protein>
    <recommendedName>
        <fullName evidence="5">Carbohydrate-binding module family 96 domain-containing protein</fullName>
    </recommendedName>
</protein>
<dbReference type="SUPFAM" id="SSF49344">
    <property type="entry name" value="CBD9-like"/>
    <property type="match status" value="1"/>
</dbReference>
<dbReference type="EMBL" id="BEHY01000060">
    <property type="protein sequence ID" value="GBD09702.1"/>
    <property type="molecule type" value="Genomic_DNA"/>
</dbReference>
<accession>A0A2H5Y8E2</accession>
<gene>
    <name evidence="6" type="ORF">HRbin22_01962</name>
</gene>
<evidence type="ECO:0000259" key="5">
    <source>
        <dbReference type="Pfam" id="PF24517"/>
    </source>
</evidence>
<evidence type="ECO:0000313" key="7">
    <source>
        <dbReference type="Proteomes" id="UP000236642"/>
    </source>
</evidence>
<dbReference type="InterPro" id="IPR055372">
    <property type="entry name" value="CBM96"/>
</dbReference>
<comment type="subcellular location">
    <subcellularLocation>
        <location evidence="1">Secreted</location>
    </subcellularLocation>
</comment>
<feature type="domain" description="Carbohydrate-binding module family 96" evidence="5">
    <location>
        <begin position="327"/>
        <end position="460"/>
    </location>
</feature>
<name>A0A2H5Y8E2_9CHLR</name>
<feature type="region of interest" description="Disordered" evidence="4">
    <location>
        <begin position="37"/>
        <end position="70"/>
    </location>
</feature>
<evidence type="ECO:0000313" key="6">
    <source>
        <dbReference type="EMBL" id="GBD09702.1"/>
    </source>
</evidence>
<dbReference type="AlphaFoldDB" id="A0A2H5Y8E2"/>
<dbReference type="Gene3D" id="2.60.40.1190">
    <property type="match status" value="1"/>
</dbReference>
<keyword evidence="3" id="KW-0732">Signal</keyword>
<organism evidence="6 7">
    <name type="scientific">Candidatus Thermoflexus japonica</name>
    <dbReference type="NCBI Taxonomy" id="2035417"/>
    <lineage>
        <taxon>Bacteria</taxon>
        <taxon>Bacillati</taxon>
        <taxon>Chloroflexota</taxon>
        <taxon>Thermoflexia</taxon>
        <taxon>Thermoflexales</taxon>
        <taxon>Thermoflexaceae</taxon>
        <taxon>Thermoflexus</taxon>
    </lineage>
</organism>